<comment type="similarity">
    <text evidence="6">Belongs to the insect chemoreceptor superfamily. Gustatory receptor (GR) family.</text>
</comment>
<name>A0ABM5I8I2_DRORH</name>
<dbReference type="EnsemblMetazoa" id="XM_017136509.2">
    <property type="protein sequence ID" value="XP_016991998.2"/>
    <property type="gene ID" value="LOC108053786"/>
</dbReference>
<evidence type="ECO:0000256" key="3">
    <source>
        <dbReference type="ARBA" id="ARBA00022692"/>
    </source>
</evidence>
<dbReference type="Proteomes" id="UP001652680">
    <property type="component" value="Unassembled WGS sequence"/>
</dbReference>
<keyword evidence="4 6" id="KW-1133">Transmembrane helix</keyword>
<keyword evidence="5 6" id="KW-0472">Membrane</keyword>
<feature type="transmembrane region" description="Helical" evidence="6">
    <location>
        <begin position="288"/>
        <end position="306"/>
    </location>
</feature>
<evidence type="ECO:0000313" key="7">
    <source>
        <dbReference type="EnsemblMetazoa" id="XP_016991998.2"/>
    </source>
</evidence>
<evidence type="ECO:0000313" key="8">
    <source>
        <dbReference type="Proteomes" id="UP001652680"/>
    </source>
</evidence>
<feature type="transmembrane region" description="Helical" evidence="6">
    <location>
        <begin position="125"/>
        <end position="144"/>
    </location>
</feature>
<keyword evidence="8" id="KW-1185">Reference proteome</keyword>
<evidence type="ECO:0000256" key="2">
    <source>
        <dbReference type="ARBA" id="ARBA00022475"/>
    </source>
</evidence>
<keyword evidence="3 6" id="KW-0812">Transmembrane</keyword>
<accession>A0ABM5I8I2</accession>
<keyword evidence="2 6" id="KW-1003">Cell membrane</keyword>
<comment type="subcellular location">
    <subcellularLocation>
        <location evidence="1 6">Cell membrane</location>
        <topology evidence="1 6">Multi-pass membrane protein</topology>
    </subcellularLocation>
</comment>
<dbReference type="Pfam" id="PF08395">
    <property type="entry name" value="7tm_7"/>
    <property type="match status" value="1"/>
</dbReference>
<keyword evidence="6" id="KW-0675">Receptor</keyword>
<comment type="function">
    <text evidence="6">Gustatory receptor which mediates acceptance or avoidance behavior, depending on its substrates.</text>
</comment>
<evidence type="ECO:0000256" key="1">
    <source>
        <dbReference type="ARBA" id="ARBA00004651"/>
    </source>
</evidence>
<proteinExistence type="inferred from homology"/>
<feature type="transmembrane region" description="Helical" evidence="6">
    <location>
        <begin position="251"/>
        <end position="276"/>
    </location>
</feature>
<dbReference type="RefSeq" id="XP_016991998.2">
    <property type="nucleotide sequence ID" value="XM_017136509.2"/>
</dbReference>
<feature type="transmembrane region" description="Helical" evidence="6">
    <location>
        <begin position="363"/>
        <end position="384"/>
    </location>
</feature>
<feature type="transmembrane region" description="Helical" evidence="6">
    <location>
        <begin position="33"/>
        <end position="53"/>
    </location>
</feature>
<feature type="transmembrane region" description="Helical" evidence="6">
    <location>
        <begin position="164"/>
        <end position="185"/>
    </location>
</feature>
<reference evidence="7" key="2">
    <citation type="submission" date="2025-05" db="UniProtKB">
        <authorList>
            <consortium name="EnsemblMetazoa"/>
        </authorList>
    </citation>
    <scope>IDENTIFICATION</scope>
</reference>
<sequence length="402" mass="46048">MNSSCSQRCQNILLNINRFFGVSPSGRSGIHRWIHSLWCLFLLSYVWAGSIWKCVEFNLEMPTIERVLYTMEFPGNMSLIGFLIFHAVVNCSSAQKAELQIHRLIRGHDSKAICDMYKKHGQRTLHLMVLATVFHGVCVLVDIVNHDFMFWTSWLSNSVFNLPAIMLSLGLLQYALPVHLLRLLLEQMRKCLEELKLRQRPVLELTKLDARYESAFAVLVDAGGGSTQLIDEMRSKCNIIDMLHKQLISKFGIFFLLNFVNSLVSVCMEMYLVFSFFENPVWEETTLLIYRFLWLTMHGSRIWFILSVNEQILEEKCNLCQLLNELEICSSQLQVSINRFLLQLETSLVQPLEACGIVTLDTLSLGGFIGVLMAFVIFLIQIGLGNKSLMGVALNRSSWVFV</sequence>
<keyword evidence="6" id="KW-0807">Transducer</keyword>
<evidence type="ECO:0000256" key="6">
    <source>
        <dbReference type="RuleBase" id="RU363108"/>
    </source>
</evidence>
<dbReference type="InterPro" id="IPR013604">
    <property type="entry name" value="7TM_chemorcpt"/>
</dbReference>
<evidence type="ECO:0000256" key="5">
    <source>
        <dbReference type="ARBA" id="ARBA00023136"/>
    </source>
</evidence>
<reference evidence="8" key="1">
    <citation type="journal article" date="2021" name="Elife">
        <title>Highly contiguous assemblies of 101 drosophilid genomes.</title>
        <authorList>
            <person name="Kim B.Y."/>
            <person name="Wang J.R."/>
            <person name="Miller D.E."/>
            <person name="Barmina O."/>
            <person name="Delaney E."/>
            <person name="Thompson A."/>
            <person name="Comeault A.A."/>
            <person name="Peede D."/>
            <person name="D'Agostino E.R."/>
            <person name="Pelaez J."/>
            <person name="Aguilar J.M."/>
            <person name="Haji D."/>
            <person name="Matsunaga T."/>
            <person name="Armstrong E.E."/>
            <person name="Zych M."/>
            <person name="Ogawa Y."/>
            <person name="Stamenkovic-Radak M."/>
            <person name="Jelic M."/>
            <person name="Veselinovic M.S."/>
            <person name="Tanaskovic M."/>
            <person name="Eric P."/>
            <person name="Gao J.J."/>
            <person name="Katoh T.K."/>
            <person name="Toda M.J."/>
            <person name="Watabe H."/>
            <person name="Watada M."/>
            <person name="Davis J.S."/>
            <person name="Moyle L.C."/>
            <person name="Manoli G."/>
            <person name="Bertolini E."/>
            <person name="Kostal V."/>
            <person name="Hawley R.S."/>
            <person name="Takahashi A."/>
            <person name="Jones C.D."/>
            <person name="Price D.K."/>
            <person name="Whiteman N."/>
            <person name="Kopp A."/>
            <person name="Matute D.R."/>
            <person name="Petrov D.A."/>
        </authorList>
    </citation>
    <scope>NUCLEOTIDE SEQUENCE [LARGE SCALE GENOMIC DNA]</scope>
</reference>
<feature type="transmembrane region" description="Helical" evidence="6">
    <location>
        <begin position="73"/>
        <end position="93"/>
    </location>
</feature>
<evidence type="ECO:0000256" key="4">
    <source>
        <dbReference type="ARBA" id="ARBA00022989"/>
    </source>
</evidence>
<protein>
    <recommendedName>
        <fullName evidence="6">Gustatory receptor</fullName>
    </recommendedName>
</protein>
<organism evidence="7 8">
    <name type="scientific">Drosophila rhopaloa</name>
    <name type="common">Fruit fly</name>
    <dbReference type="NCBI Taxonomy" id="1041015"/>
    <lineage>
        <taxon>Eukaryota</taxon>
        <taxon>Metazoa</taxon>
        <taxon>Ecdysozoa</taxon>
        <taxon>Arthropoda</taxon>
        <taxon>Hexapoda</taxon>
        <taxon>Insecta</taxon>
        <taxon>Pterygota</taxon>
        <taxon>Neoptera</taxon>
        <taxon>Endopterygota</taxon>
        <taxon>Diptera</taxon>
        <taxon>Brachycera</taxon>
        <taxon>Muscomorpha</taxon>
        <taxon>Ephydroidea</taxon>
        <taxon>Drosophilidae</taxon>
        <taxon>Drosophila</taxon>
        <taxon>Sophophora</taxon>
    </lineage>
</organism>
<dbReference type="GeneID" id="108053786"/>